<accession>A0A8X7TUR3</accession>
<dbReference type="Proteomes" id="UP000886595">
    <property type="component" value="Unassembled WGS sequence"/>
</dbReference>
<sequence length="70" mass="7882">MGSNEREDQTTTQQHHHPPHISSLVVHTSGTNDGEVDRLAATGDVSRDRPSFSRSDRHNGSCLLHRYYIL</sequence>
<feature type="region of interest" description="Disordered" evidence="1">
    <location>
        <begin position="1"/>
        <end position="59"/>
    </location>
</feature>
<gene>
    <name evidence="2" type="ORF">Bca52824_084610</name>
</gene>
<evidence type="ECO:0000256" key="1">
    <source>
        <dbReference type="SAM" id="MobiDB-lite"/>
    </source>
</evidence>
<evidence type="ECO:0000313" key="2">
    <source>
        <dbReference type="EMBL" id="KAG2254474.1"/>
    </source>
</evidence>
<name>A0A8X7TUR3_BRACI</name>
<evidence type="ECO:0000313" key="3">
    <source>
        <dbReference type="Proteomes" id="UP000886595"/>
    </source>
</evidence>
<dbReference type="AlphaFoldDB" id="A0A8X7TUR3"/>
<protein>
    <submittedName>
        <fullName evidence="2">Uncharacterized protein</fullName>
    </submittedName>
</protein>
<dbReference type="EMBL" id="JAAMPC010000016">
    <property type="protein sequence ID" value="KAG2254474.1"/>
    <property type="molecule type" value="Genomic_DNA"/>
</dbReference>
<organism evidence="2 3">
    <name type="scientific">Brassica carinata</name>
    <name type="common">Ethiopian mustard</name>
    <name type="synonym">Abyssinian cabbage</name>
    <dbReference type="NCBI Taxonomy" id="52824"/>
    <lineage>
        <taxon>Eukaryota</taxon>
        <taxon>Viridiplantae</taxon>
        <taxon>Streptophyta</taxon>
        <taxon>Embryophyta</taxon>
        <taxon>Tracheophyta</taxon>
        <taxon>Spermatophyta</taxon>
        <taxon>Magnoliopsida</taxon>
        <taxon>eudicotyledons</taxon>
        <taxon>Gunneridae</taxon>
        <taxon>Pentapetalae</taxon>
        <taxon>rosids</taxon>
        <taxon>malvids</taxon>
        <taxon>Brassicales</taxon>
        <taxon>Brassicaceae</taxon>
        <taxon>Brassiceae</taxon>
        <taxon>Brassica</taxon>
    </lineage>
</organism>
<comment type="caution">
    <text evidence="2">The sequence shown here is derived from an EMBL/GenBank/DDBJ whole genome shotgun (WGS) entry which is preliminary data.</text>
</comment>
<feature type="compositionally biased region" description="Basic and acidic residues" evidence="1">
    <location>
        <begin position="45"/>
        <end position="59"/>
    </location>
</feature>
<proteinExistence type="predicted"/>
<keyword evidence="3" id="KW-1185">Reference proteome</keyword>
<reference evidence="2 3" key="1">
    <citation type="submission" date="2020-02" db="EMBL/GenBank/DDBJ databases">
        <authorList>
            <person name="Ma Q."/>
            <person name="Huang Y."/>
            <person name="Song X."/>
            <person name="Pei D."/>
        </authorList>
    </citation>
    <scope>NUCLEOTIDE SEQUENCE [LARGE SCALE GENOMIC DNA]</scope>
    <source>
        <strain evidence="2">Sxm20200214</strain>
        <tissue evidence="2">Leaf</tissue>
    </source>
</reference>